<evidence type="ECO:0000313" key="1">
    <source>
        <dbReference type="EMBL" id="MBM7635168.1"/>
    </source>
</evidence>
<accession>A0ABS2PIA9</accession>
<organism evidence="1 2">
    <name type="scientific">Geomicrobium sediminis</name>
    <dbReference type="NCBI Taxonomy" id="1347788"/>
    <lineage>
        <taxon>Bacteria</taxon>
        <taxon>Bacillati</taxon>
        <taxon>Bacillota</taxon>
        <taxon>Bacilli</taxon>
        <taxon>Bacillales</taxon>
        <taxon>Geomicrobium</taxon>
    </lineage>
</organism>
<comment type="caution">
    <text evidence="1">The sequence shown here is derived from an EMBL/GenBank/DDBJ whole genome shotgun (WGS) entry which is preliminary data.</text>
</comment>
<keyword evidence="2" id="KW-1185">Reference proteome</keyword>
<gene>
    <name evidence="1" type="ORF">JOD17_004317</name>
</gene>
<dbReference type="RefSeq" id="WP_169966640.1">
    <property type="nucleotide sequence ID" value="NZ_JAFBEC010000028.1"/>
</dbReference>
<dbReference type="EMBL" id="JAFBEC010000028">
    <property type="protein sequence ID" value="MBM7635168.1"/>
    <property type="molecule type" value="Genomic_DNA"/>
</dbReference>
<evidence type="ECO:0008006" key="3">
    <source>
        <dbReference type="Google" id="ProtNLM"/>
    </source>
</evidence>
<name>A0ABS2PIA9_9BACL</name>
<sequence length="50" mass="5879">MLDAEERFLMTRELERLRQQAAALHNLQMTTSITAIDEQIDLLELVLKEH</sequence>
<evidence type="ECO:0000313" key="2">
    <source>
        <dbReference type="Proteomes" id="UP000741863"/>
    </source>
</evidence>
<reference evidence="1 2" key="1">
    <citation type="submission" date="2021-01" db="EMBL/GenBank/DDBJ databases">
        <title>Genomic Encyclopedia of Type Strains, Phase IV (KMG-IV): sequencing the most valuable type-strain genomes for metagenomic binning, comparative biology and taxonomic classification.</title>
        <authorList>
            <person name="Goeker M."/>
        </authorList>
    </citation>
    <scope>NUCLEOTIDE SEQUENCE [LARGE SCALE GENOMIC DNA]</scope>
    <source>
        <strain evidence="1 2">DSM 25540</strain>
    </source>
</reference>
<dbReference type="Proteomes" id="UP000741863">
    <property type="component" value="Unassembled WGS sequence"/>
</dbReference>
<proteinExistence type="predicted"/>
<protein>
    <recommendedName>
        <fullName evidence="3">Spo0E family sporulation regulatory protein-aspartic acid phosphatase</fullName>
    </recommendedName>
</protein>